<dbReference type="EMBL" id="SEYY01012591">
    <property type="protein sequence ID" value="KAB7500802.1"/>
    <property type="molecule type" value="Genomic_DNA"/>
</dbReference>
<evidence type="ECO:0000256" key="9">
    <source>
        <dbReference type="ARBA" id="ARBA00022824"/>
    </source>
</evidence>
<comment type="subunit">
    <text evidence="4">Heterotetramer of TRAP-alpha, TRAP-beta, TRAP-delta and TRAP-gamma.</text>
</comment>
<name>A0A5N5T387_9CRUS</name>
<evidence type="ECO:0000256" key="6">
    <source>
        <dbReference type="ARBA" id="ARBA00022499"/>
    </source>
</evidence>
<evidence type="ECO:0000256" key="5">
    <source>
        <dbReference type="ARBA" id="ARBA00014387"/>
    </source>
</evidence>
<evidence type="ECO:0000256" key="4">
    <source>
        <dbReference type="ARBA" id="ARBA00011819"/>
    </source>
</evidence>
<dbReference type="GO" id="GO:0005789">
    <property type="term" value="C:endoplasmic reticulum membrane"/>
    <property type="evidence" value="ECO:0007669"/>
    <property type="project" value="UniProtKB-SubCell"/>
</dbReference>
<evidence type="ECO:0000256" key="2">
    <source>
        <dbReference type="ARBA" id="ARBA00004115"/>
    </source>
</evidence>
<dbReference type="Pfam" id="PF05404">
    <property type="entry name" value="TRAP-delta"/>
    <property type="match status" value="1"/>
</dbReference>
<feature type="transmembrane region" description="Helical" evidence="15">
    <location>
        <begin position="140"/>
        <end position="159"/>
    </location>
</feature>
<keyword evidence="10" id="KW-0832">Ubl conjugation</keyword>
<reference evidence="17 18" key="1">
    <citation type="journal article" date="2019" name="PLoS Biol.">
        <title>Sex chromosomes control vertical transmission of feminizing Wolbachia symbionts in an isopod.</title>
        <authorList>
            <person name="Becking T."/>
            <person name="Chebbi M.A."/>
            <person name="Giraud I."/>
            <person name="Moumen B."/>
            <person name="Laverre T."/>
            <person name="Caubet Y."/>
            <person name="Peccoud J."/>
            <person name="Gilbert C."/>
            <person name="Cordaux R."/>
        </authorList>
    </citation>
    <scope>NUCLEOTIDE SEQUENCE [LARGE SCALE GENOMIC DNA]</scope>
    <source>
        <strain evidence="17">ANa2</strain>
        <tissue evidence="17">Whole body excluding digestive tract and cuticle</tissue>
    </source>
</reference>
<dbReference type="PANTHER" id="PTHR12731">
    <property type="entry name" value="TRANSLOCON-ASSOCIATED PROTEIN, DELTA SUBUNIT"/>
    <property type="match status" value="1"/>
</dbReference>
<evidence type="ECO:0000256" key="16">
    <source>
        <dbReference type="SAM" id="SignalP"/>
    </source>
</evidence>
<feature type="chain" id="PRO_5024342791" description="Translocon-associated protein subunit delta" evidence="16">
    <location>
        <begin position="22"/>
        <end position="167"/>
    </location>
</feature>
<evidence type="ECO:0000256" key="12">
    <source>
        <dbReference type="ARBA" id="ARBA00023136"/>
    </source>
</evidence>
<evidence type="ECO:0000256" key="7">
    <source>
        <dbReference type="ARBA" id="ARBA00022692"/>
    </source>
</evidence>
<keyword evidence="18" id="KW-1185">Reference proteome</keyword>
<evidence type="ECO:0000256" key="3">
    <source>
        <dbReference type="ARBA" id="ARBA00009294"/>
    </source>
</evidence>
<evidence type="ECO:0000256" key="15">
    <source>
        <dbReference type="SAM" id="Phobius"/>
    </source>
</evidence>
<evidence type="ECO:0000256" key="14">
    <source>
        <dbReference type="ARBA" id="ARBA00031791"/>
    </source>
</evidence>
<dbReference type="Proteomes" id="UP000326759">
    <property type="component" value="Unassembled WGS sequence"/>
</dbReference>
<proteinExistence type="inferred from homology"/>
<keyword evidence="9" id="KW-0256">Endoplasmic reticulum</keyword>
<sequence>MVKFNVLFPFLLLSFLGKIKGDICEGAQVDAVGFTTEDATLVTKIAYIADFTLTCSNGAKDVSLYAETNAGLVGVAKSVDGVSWTEDTATAPTGEQPIRLFDEHGYAALKKAQRSGEDSSAVKPIATVKLYHPGAYRGPWVQSETIAIIAIIILYYYAYSQKSIIMA</sequence>
<dbReference type="InterPro" id="IPR008855">
    <property type="entry name" value="TRAP-delta"/>
</dbReference>
<keyword evidence="12 15" id="KW-0472">Membrane</keyword>
<dbReference type="AlphaFoldDB" id="A0A5N5T387"/>
<evidence type="ECO:0000256" key="11">
    <source>
        <dbReference type="ARBA" id="ARBA00022989"/>
    </source>
</evidence>
<comment type="similarity">
    <text evidence="3">Belongs to the TRAP-delta family.</text>
</comment>
<comment type="function">
    <text evidence="1">TRAP proteins are part of a complex whose function is to bind calcium to the ER membrane and thereby regulate the retention of ER resident proteins.</text>
</comment>
<evidence type="ECO:0000256" key="8">
    <source>
        <dbReference type="ARBA" id="ARBA00022729"/>
    </source>
</evidence>
<evidence type="ECO:0000256" key="1">
    <source>
        <dbReference type="ARBA" id="ARBA00002838"/>
    </source>
</evidence>
<evidence type="ECO:0000313" key="18">
    <source>
        <dbReference type="Proteomes" id="UP000326759"/>
    </source>
</evidence>
<comment type="caution">
    <text evidence="17">The sequence shown here is derived from an EMBL/GenBank/DDBJ whole genome shotgun (WGS) entry which is preliminary data.</text>
</comment>
<keyword evidence="8 16" id="KW-0732">Signal</keyword>
<dbReference type="PANTHER" id="PTHR12731:SF1">
    <property type="entry name" value="TRANSLOCON-ASSOCIATED PROTEIN SUBUNIT DELTA"/>
    <property type="match status" value="1"/>
</dbReference>
<accession>A0A5N5T387</accession>
<comment type="subcellular location">
    <subcellularLocation>
        <location evidence="2">Endoplasmic reticulum membrane</location>
        <topology evidence="2">Single-pass type I membrane protein</topology>
    </subcellularLocation>
</comment>
<evidence type="ECO:0000313" key="17">
    <source>
        <dbReference type="EMBL" id="KAB7500802.1"/>
    </source>
</evidence>
<protein>
    <recommendedName>
        <fullName evidence="5">Translocon-associated protein subunit delta</fullName>
    </recommendedName>
    <alternativeName>
        <fullName evidence="14">Signal sequence receptor subunit delta</fullName>
    </alternativeName>
</protein>
<evidence type="ECO:0000256" key="13">
    <source>
        <dbReference type="ARBA" id="ARBA00023157"/>
    </source>
</evidence>
<evidence type="ECO:0000256" key="10">
    <source>
        <dbReference type="ARBA" id="ARBA00022843"/>
    </source>
</evidence>
<keyword evidence="11 15" id="KW-1133">Transmembrane helix</keyword>
<gene>
    <name evidence="17" type="primary">Ssr4</name>
    <name evidence="17" type="ORF">Anas_08495</name>
</gene>
<feature type="signal peptide" evidence="16">
    <location>
        <begin position="1"/>
        <end position="21"/>
    </location>
</feature>
<dbReference type="OrthoDB" id="10055808at2759"/>
<organism evidence="17 18">
    <name type="scientific">Armadillidium nasatum</name>
    <dbReference type="NCBI Taxonomy" id="96803"/>
    <lineage>
        <taxon>Eukaryota</taxon>
        <taxon>Metazoa</taxon>
        <taxon>Ecdysozoa</taxon>
        <taxon>Arthropoda</taxon>
        <taxon>Crustacea</taxon>
        <taxon>Multicrustacea</taxon>
        <taxon>Malacostraca</taxon>
        <taxon>Eumalacostraca</taxon>
        <taxon>Peracarida</taxon>
        <taxon>Isopoda</taxon>
        <taxon>Oniscidea</taxon>
        <taxon>Crinocheta</taxon>
        <taxon>Armadillidiidae</taxon>
        <taxon>Armadillidium</taxon>
    </lineage>
</organism>
<keyword evidence="6" id="KW-1017">Isopeptide bond</keyword>
<keyword evidence="7 15" id="KW-0812">Transmembrane</keyword>
<keyword evidence="13" id="KW-1015">Disulfide bond</keyword>